<evidence type="ECO:0000256" key="1">
    <source>
        <dbReference type="ARBA" id="ARBA00005051"/>
    </source>
</evidence>
<comment type="function">
    <text evidence="10">Catalyzes the transfer of pyrophosphate from adenosine triphosphate (ATP) to 6-hydroxymethyl-7,8-dihydropterin, an enzymatic step in folate biosynthesis pathway.</text>
</comment>
<dbReference type="PANTHER" id="PTHR43071">
    <property type="entry name" value="2-AMINO-4-HYDROXY-6-HYDROXYMETHYLDIHYDROPTERIDINE PYROPHOSPHOKINASE"/>
    <property type="match status" value="1"/>
</dbReference>
<evidence type="ECO:0000256" key="3">
    <source>
        <dbReference type="ARBA" id="ARBA00013253"/>
    </source>
</evidence>
<dbReference type="PANTHER" id="PTHR43071:SF1">
    <property type="entry name" value="2-AMINO-4-HYDROXY-6-HYDROXYMETHYLDIHYDROPTERIDINE PYROPHOSPHOKINASE"/>
    <property type="match status" value="1"/>
</dbReference>
<evidence type="ECO:0000256" key="7">
    <source>
        <dbReference type="ARBA" id="ARBA00022777"/>
    </source>
</evidence>
<evidence type="ECO:0000256" key="2">
    <source>
        <dbReference type="ARBA" id="ARBA00005810"/>
    </source>
</evidence>
<evidence type="ECO:0000256" key="8">
    <source>
        <dbReference type="ARBA" id="ARBA00022840"/>
    </source>
</evidence>
<dbReference type="GO" id="GO:0046656">
    <property type="term" value="P:folic acid biosynthetic process"/>
    <property type="evidence" value="ECO:0007669"/>
    <property type="project" value="UniProtKB-KW"/>
</dbReference>
<keyword evidence="6" id="KW-0547">Nucleotide-binding</keyword>
<comment type="similarity">
    <text evidence="2">Belongs to the HPPK family.</text>
</comment>
<reference evidence="14" key="2">
    <citation type="journal article" date="2021" name="PeerJ">
        <title>Extensive microbial diversity within the chicken gut microbiome revealed by metagenomics and culture.</title>
        <authorList>
            <person name="Gilroy R."/>
            <person name="Ravi A."/>
            <person name="Getino M."/>
            <person name="Pursley I."/>
            <person name="Horton D.L."/>
            <person name="Alikhan N.F."/>
            <person name="Baker D."/>
            <person name="Gharbi K."/>
            <person name="Hall N."/>
            <person name="Watson M."/>
            <person name="Adriaenssens E.M."/>
            <person name="Foster-Nyarko E."/>
            <person name="Jarju S."/>
            <person name="Secka A."/>
            <person name="Antonio M."/>
            <person name="Oren A."/>
            <person name="Chaudhuri R.R."/>
            <person name="La Ragione R."/>
            <person name="Hildebrand F."/>
            <person name="Pallen M.J."/>
        </authorList>
    </citation>
    <scope>NUCLEOTIDE SEQUENCE</scope>
    <source>
        <strain evidence="14">B3-4054</strain>
    </source>
</reference>
<dbReference type="NCBIfam" id="TIGR01498">
    <property type="entry name" value="folK"/>
    <property type="match status" value="1"/>
</dbReference>
<evidence type="ECO:0000256" key="11">
    <source>
        <dbReference type="ARBA" id="ARBA00029766"/>
    </source>
</evidence>
<reference evidence="14" key="1">
    <citation type="submission" date="2020-10" db="EMBL/GenBank/DDBJ databases">
        <authorList>
            <person name="Gilroy R."/>
        </authorList>
    </citation>
    <scope>NUCLEOTIDE SEQUENCE</scope>
    <source>
        <strain evidence="14">B3-4054</strain>
    </source>
</reference>
<dbReference type="CDD" id="cd00483">
    <property type="entry name" value="HPPK"/>
    <property type="match status" value="1"/>
</dbReference>
<dbReference type="InterPro" id="IPR000550">
    <property type="entry name" value="Hppk"/>
</dbReference>
<keyword evidence="5 14" id="KW-0808">Transferase</keyword>
<evidence type="ECO:0000256" key="12">
    <source>
        <dbReference type="ARBA" id="ARBA00033413"/>
    </source>
</evidence>
<keyword evidence="9" id="KW-0289">Folate biosynthesis</keyword>
<evidence type="ECO:0000256" key="10">
    <source>
        <dbReference type="ARBA" id="ARBA00029409"/>
    </source>
</evidence>
<evidence type="ECO:0000256" key="9">
    <source>
        <dbReference type="ARBA" id="ARBA00022909"/>
    </source>
</evidence>
<dbReference type="EC" id="2.7.6.3" evidence="3"/>
<dbReference type="Proteomes" id="UP000823616">
    <property type="component" value="Unassembled WGS sequence"/>
</dbReference>
<evidence type="ECO:0000256" key="6">
    <source>
        <dbReference type="ARBA" id="ARBA00022741"/>
    </source>
</evidence>
<gene>
    <name evidence="14" type="primary">folK</name>
    <name evidence="14" type="ORF">IAA96_05235</name>
</gene>
<sequence>MLRQPLPSAKRVPVPEGELVALSLGSNQGDSVSILRGALQRLSAFLSGMRVSSLYRTAPQDVTDQPDFYNAAVSGRFCRTPDALLRLVNGIEADFGRDRLHGVPKGPRTLDIDILLFGNRTVSCKAPDLEIPHPAMKKRQFVLVPLLEILPDAADPVTGMFFRDVLAGLPDQGVRKSEEELWKPIRL</sequence>
<organism evidence="14 15">
    <name type="scientific">Candidatus Avitreponema avistercoris</name>
    <dbReference type="NCBI Taxonomy" id="2840705"/>
    <lineage>
        <taxon>Bacteria</taxon>
        <taxon>Pseudomonadati</taxon>
        <taxon>Spirochaetota</taxon>
        <taxon>Spirochaetia</taxon>
        <taxon>Spirochaetales</taxon>
        <taxon>Candidatus Avitreponema</taxon>
    </lineage>
</organism>
<keyword evidence="8" id="KW-0067">ATP-binding</keyword>
<evidence type="ECO:0000259" key="13">
    <source>
        <dbReference type="Pfam" id="PF01288"/>
    </source>
</evidence>
<dbReference type="EMBL" id="JADIMS010000091">
    <property type="protein sequence ID" value="MBO8450492.1"/>
    <property type="molecule type" value="Genomic_DNA"/>
</dbReference>
<name>A0A9D9EMF2_9SPIR</name>
<dbReference type="SUPFAM" id="SSF55083">
    <property type="entry name" value="6-hydroxymethyl-7,8-dihydropterin pyrophosphokinase, HPPK"/>
    <property type="match status" value="1"/>
</dbReference>
<evidence type="ECO:0000313" key="14">
    <source>
        <dbReference type="EMBL" id="MBO8450492.1"/>
    </source>
</evidence>
<dbReference type="Pfam" id="PF01288">
    <property type="entry name" value="HPPK"/>
    <property type="match status" value="1"/>
</dbReference>
<feature type="domain" description="7,8-dihydro-6-hydroxymethylpterin-pyrophosphokinase" evidence="13">
    <location>
        <begin position="22"/>
        <end position="151"/>
    </location>
</feature>
<keyword evidence="7" id="KW-0418">Kinase</keyword>
<dbReference type="InterPro" id="IPR035907">
    <property type="entry name" value="Hppk_sf"/>
</dbReference>
<comment type="pathway">
    <text evidence="1">Cofactor biosynthesis; tetrahydrofolate biosynthesis; 2-amino-4-hydroxy-6-hydroxymethyl-7,8-dihydropteridine diphosphate from 7,8-dihydroneopterin triphosphate: step 4/4.</text>
</comment>
<evidence type="ECO:0000256" key="4">
    <source>
        <dbReference type="ARBA" id="ARBA00016218"/>
    </source>
</evidence>
<dbReference type="GO" id="GO:0016301">
    <property type="term" value="F:kinase activity"/>
    <property type="evidence" value="ECO:0007669"/>
    <property type="project" value="UniProtKB-KW"/>
</dbReference>
<protein>
    <recommendedName>
        <fullName evidence="4">2-amino-4-hydroxy-6-hydroxymethyldihydropteridine pyrophosphokinase</fullName>
        <ecNumber evidence="3">2.7.6.3</ecNumber>
    </recommendedName>
    <alternativeName>
        <fullName evidence="11">6-hydroxymethyl-7,8-dihydropterin pyrophosphokinase</fullName>
    </alternativeName>
    <alternativeName>
        <fullName evidence="12">7,8-dihydro-6-hydroxymethylpterin-pyrophosphokinase</fullName>
    </alternativeName>
</protein>
<comment type="caution">
    <text evidence="14">The sequence shown here is derived from an EMBL/GenBank/DDBJ whole genome shotgun (WGS) entry which is preliminary data.</text>
</comment>
<proteinExistence type="inferred from homology"/>
<dbReference type="GO" id="GO:0005524">
    <property type="term" value="F:ATP binding"/>
    <property type="evidence" value="ECO:0007669"/>
    <property type="project" value="UniProtKB-KW"/>
</dbReference>
<accession>A0A9D9EMF2</accession>
<dbReference type="AlphaFoldDB" id="A0A9D9EMF2"/>
<evidence type="ECO:0000256" key="5">
    <source>
        <dbReference type="ARBA" id="ARBA00022679"/>
    </source>
</evidence>
<dbReference type="Gene3D" id="3.30.70.560">
    <property type="entry name" value="7,8-Dihydro-6-hydroxymethylpterin-pyrophosphokinase HPPK"/>
    <property type="match status" value="1"/>
</dbReference>
<evidence type="ECO:0000313" key="15">
    <source>
        <dbReference type="Proteomes" id="UP000823616"/>
    </source>
</evidence>
<dbReference type="GO" id="GO:0003848">
    <property type="term" value="F:2-amino-4-hydroxy-6-hydroxymethyldihydropteridine diphosphokinase activity"/>
    <property type="evidence" value="ECO:0007669"/>
    <property type="project" value="UniProtKB-EC"/>
</dbReference>